<dbReference type="Proteomes" id="UP000789706">
    <property type="component" value="Unassembled WGS sequence"/>
</dbReference>
<evidence type="ECO:0000256" key="3">
    <source>
        <dbReference type="ARBA" id="ARBA00013244"/>
    </source>
</evidence>
<dbReference type="PANTHER" id="PTHR31650:SF1">
    <property type="entry name" value="WAX ESTER SYNTHASE_DIACYLGLYCEROL ACYLTRANSFERASE 4-RELATED"/>
    <property type="match status" value="1"/>
</dbReference>
<evidence type="ECO:0000313" key="9">
    <source>
        <dbReference type="Proteomes" id="UP000789706"/>
    </source>
</evidence>
<evidence type="ECO:0000259" key="7">
    <source>
        <dbReference type="Pfam" id="PF03007"/>
    </source>
</evidence>
<dbReference type="PANTHER" id="PTHR31650">
    <property type="entry name" value="O-ACYLTRANSFERASE (WSD1-LIKE) FAMILY PROTEIN"/>
    <property type="match status" value="1"/>
</dbReference>
<dbReference type="Pfam" id="PF03007">
    <property type="entry name" value="WS_DGAT_cat"/>
    <property type="match status" value="1"/>
</dbReference>
<dbReference type="AlphaFoldDB" id="A0A9N9DID7"/>
<sequence>MPKNIDGKKLGGNDDFCLRMEHDQNEWSIALIWILEGNIELELTKEVFRQLILQFPRFKCTVYGGGSWSKYRWKEVKNFDVSNNIRVNTLSTGTIDELKECAMKNLSEKLDFTKPLWNAYIYYGLEGGNCSAMAIKIHHCIADGTGAMRALLSLTSD</sequence>
<keyword evidence="4" id="KW-0808">Transferase</keyword>
<dbReference type="InterPro" id="IPR045034">
    <property type="entry name" value="O-acyltransferase_WSD1-like"/>
</dbReference>
<dbReference type="SUPFAM" id="SSF52777">
    <property type="entry name" value="CoA-dependent acyltransferases"/>
    <property type="match status" value="1"/>
</dbReference>
<comment type="catalytic activity">
    <reaction evidence="6">
        <text>an acyl-CoA + a 1,2-diacyl-sn-glycerol = a triacyl-sn-glycerol + CoA</text>
        <dbReference type="Rhea" id="RHEA:10868"/>
        <dbReference type="ChEBI" id="CHEBI:17815"/>
        <dbReference type="ChEBI" id="CHEBI:57287"/>
        <dbReference type="ChEBI" id="CHEBI:58342"/>
        <dbReference type="ChEBI" id="CHEBI:64615"/>
        <dbReference type="EC" id="2.3.1.20"/>
    </reaction>
</comment>
<dbReference type="GO" id="GO:0005886">
    <property type="term" value="C:plasma membrane"/>
    <property type="evidence" value="ECO:0007669"/>
    <property type="project" value="TreeGrafter"/>
</dbReference>
<feature type="domain" description="O-acyltransferase WSD1-like N-terminal" evidence="7">
    <location>
        <begin position="54"/>
        <end position="154"/>
    </location>
</feature>
<dbReference type="EMBL" id="CAJVPK010004457">
    <property type="protein sequence ID" value="CAG8636816.1"/>
    <property type="molecule type" value="Genomic_DNA"/>
</dbReference>
<comment type="pathway">
    <text evidence="1">Glycerolipid metabolism; triacylglycerol biosynthesis.</text>
</comment>
<organism evidence="8 9">
    <name type="scientific">Diversispora eburnea</name>
    <dbReference type="NCBI Taxonomy" id="1213867"/>
    <lineage>
        <taxon>Eukaryota</taxon>
        <taxon>Fungi</taxon>
        <taxon>Fungi incertae sedis</taxon>
        <taxon>Mucoromycota</taxon>
        <taxon>Glomeromycotina</taxon>
        <taxon>Glomeromycetes</taxon>
        <taxon>Diversisporales</taxon>
        <taxon>Diversisporaceae</taxon>
        <taxon>Diversispora</taxon>
    </lineage>
</organism>
<protein>
    <recommendedName>
        <fullName evidence="3">diacylglycerol O-acyltransferase</fullName>
        <ecNumber evidence="3">2.3.1.20</ecNumber>
    </recommendedName>
</protein>
<evidence type="ECO:0000256" key="2">
    <source>
        <dbReference type="ARBA" id="ARBA00005189"/>
    </source>
</evidence>
<comment type="caution">
    <text evidence="8">The sequence shown here is derived from an EMBL/GenBank/DDBJ whole genome shotgun (WGS) entry which is preliminary data.</text>
</comment>
<dbReference type="InterPro" id="IPR004255">
    <property type="entry name" value="O-acyltransferase_WSD1_N"/>
</dbReference>
<evidence type="ECO:0000256" key="6">
    <source>
        <dbReference type="ARBA" id="ARBA00048109"/>
    </source>
</evidence>
<proteinExistence type="predicted"/>
<feature type="non-terminal residue" evidence="8">
    <location>
        <position position="157"/>
    </location>
</feature>
<evidence type="ECO:0000256" key="5">
    <source>
        <dbReference type="ARBA" id="ARBA00023315"/>
    </source>
</evidence>
<evidence type="ECO:0000256" key="4">
    <source>
        <dbReference type="ARBA" id="ARBA00022679"/>
    </source>
</evidence>
<reference evidence="8" key="1">
    <citation type="submission" date="2021-06" db="EMBL/GenBank/DDBJ databases">
        <authorList>
            <person name="Kallberg Y."/>
            <person name="Tangrot J."/>
            <person name="Rosling A."/>
        </authorList>
    </citation>
    <scope>NUCLEOTIDE SEQUENCE</scope>
    <source>
        <strain evidence="8">AZ414A</strain>
    </source>
</reference>
<evidence type="ECO:0000256" key="1">
    <source>
        <dbReference type="ARBA" id="ARBA00004771"/>
    </source>
</evidence>
<keyword evidence="9" id="KW-1185">Reference proteome</keyword>
<accession>A0A9N9DID7</accession>
<gene>
    <name evidence="8" type="ORF">DEBURN_LOCUS11005</name>
</gene>
<dbReference type="EC" id="2.3.1.20" evidence="3"/>
<dbReference type="GO" id="GO:0019432">
    <property type="term" value="P:triglyceride biosynthetic process"/>
    <property type="evidence" value="ECO:0007669"/>
    <property type="project" value="TreeGrafter"/>
</dbReference>
<dbReference type="GO" id="GO:0004144">
    <property type="term" value="F:diacylglycerol O-acyltransferase activity"/>
    <property type="evidence" value="ECO:0007669"/>
    <property type="project" value="UniProtKB-EC"/>
</dbReference>
<evidence type="ECO:0000313" key="8">
    <source>
        <dbReference type="EMBL" id="CAG8636816.1"/>
    </source>
</evidence>
<keyword evidence="5" id="KW-0012">Acyltransferase</keyword>
<comment type="pathway">
    <text evidence="2">Lipid metabolism.</text>
</comment>
<dbReference type="OrthoDB" id="619536at2759"/>
<name>A0A9N9DID7_9GLOM</name>